<evidence type="ECO:0000256" key="5">
    <source>
        <dbReference type="ARBA" id="ARBA00022989"/>
    </source>
</evidence>
<dbReference type="InterPro" id="IPR048279">
    <property type="entry name" value="MdtK-like"/>
</dbReference>
<reference evidence="8 9" key="1">
    <citation type="submission" date="2020-04" db="EMBL/GenBank/DDBJ databases">
        <authorList>
            <person name="De Canck E."/>
        </authorList>
    </citation>
    <scope>NUCLEOTIDE SEQUENCE [LARGE SCALE GENOMIC DNA]</scope>
    <source>
        <strain evidence="8 9">LMG 28138</strain>
    </source>
</reference>
<feature type="transmembrane region" description="Helical" evidence="7">
    <location>
        <begin position="50"/>
        <end position="71"/>
    </location>
</feature>
<dbReference type="PANTHER" id="PTHR42925:SF1">
    <property type="entry name" value="VIRULENCE FACTOR MVIN"/>
    <property type="match status" value="1"/>
</dbReference>
<evidence type="ECO:0000256" key="6">
    <source>
        <dbReference type="ARBA" id="ARBA00023136"/>
    </source>
</evidence>
<evidence type="ECO:0000313" key="8">
    <source>
        <dbReference type="EMBL" id="CAB3796706.1"/>
    </source>
</evidence>
<dbReference type="InterPro" id="IPR002528">
    <property type="entry name" value="MATE_fam"/>
</dbReference>
<gene>
    <name evidence="8" type="primary">yeeO</name>
    <name evidence="8" type="ORF">LMG28138_04134</name>
</gene>
<keyword evidence="2" id="KW-0813">Transport</keyword>
<feature type="transmembrane region" description="Helical" evidence="7">
    <location>
        <begin position="270"/>
        <end position="292"/>
    </location>
</feature>
<dbReference type="PANTHER" id="PTHR42925">
    <property type="entry name" value="MULTIDRUG AND TOXIN EFFLUX PROTEIN MATE FAMILY"/>
    <property type="match status" value="1"/>
</dbReference>
<dbReference type="GO" id="GO:0005886">
    <property type="term" value="C:plasma membrane"/>
    <property type="evidence" value="ECO:0007669"/>
    <property type="project" value="UniProtKB-SubCell"/>
</dbReference>
<dbReference type="GO" id="GO:0015297">
    <property type="term" value="F:antiporter activity"/>
    <property type="evidence" value="ECO:0007669"/>
    <property type="project" value="InterPro"/>
</dbReference>
<evidence type="ECO:0000256" key="2">
    <source>
        <dbReference type="ARBA" id="ARBA00022448"/>
    </source>
</evidence>
<feature type="transmembrane region" description="Helical" evidence="7">
    <location>
        <begin position="9"/>
        <end position="30"/>
    </location>
</feature>
<dbReference type="PIRSF" id="PIRSF006603">
    <property type="entry name" value="DinF"/>
    <property type="match status" value="1"/>
</dbReference>
<dbReference type="AlphaFoldDB" id="A0A6S7BMZ7"/>
<name>A0A6S7BMZ7_9BURK</name>
<accession>A0A6S7BMZ7</accession>
<dbReference type="GO" id="GO:0042910">
    <property type="term" value="F:xenobiotic transmembrane transporter activity"/>
    <property type="evidence" value="ECO:0007669"/>
    <property type="project" value="InterPro"/>
</dbReference>
<comment type="subcellular location">
    <subcellularLocation>
        <location evidence="1">Cell inner membrane</location>
        <topology evidence="1">Multi-pass membrane protein</topology>
    </subcellularLocation>
</comment>
<keyword evidence="5 7" id="KW-1133">Transmembrane helix</keyword>
<feature type="transmembrane region" description="Helical" evidence="7">
    <location>
        <begin position="343"/>
        <end position="361"/>
    </location>
</feature>
<dbReference type="EMBL" id="CADIKM010000024">
    <property type="protein sequence ID" value="CAB3796706.1"/>
    <property type="molecule type" value="Genomic_DNA"/>
</dbReference>
<sequence>MNKLKFWPVAWPIGMEMVLIFAVAFIDMFFLSRISDSAAGAFGALNPLLLMLVLVLKLIAQGGGVVAARFVGAGDRKRAQDAYMFILTTNIGLGCIAAATIYLLQDHIGIWLGLTGETAEYAREYLSLYWIVLFAMGFRVAYAAIGASVGKTYWSMMGFALGNVFGVTLNCSFAYGWFGAPQLGVRGVLLAASINFLVNVLFLGYCVHSKMHVRLALSASTRRRFREMVRPVLTTAIPMTLEPVLFNAFQLALTTMIVRMGTEALAARTYSLQISTCIIFWTLSIGQATQILTANRIGARAFDQAHERVMASLRYGVIGVLVCTSLVYLNARSLFGFFTQDSQVIHLGVQLAAIGFILEVGRTANVICSSSLGAAGDAKFPMAMGMIFNWLVGLPLCWLLGVHLGYGLPGLWIGMTIEECMRGCCNFWRWRQRGWIGLHPAQASNGGAPASAG</sequence>
<evidence type="ECO:0000256" key="4">
    <source>
        <dbReference type="ARBA" id="ARBA00022692"/>
    </source>
</evidence>
<evidence type="ECO:0000256" key="3">
    <source>
        <dbReference type="ARBA" id="ARBA00022475"/>
    </source>
</evidence>
<feature type="transmembrane region" description="Helical" evidence="7">
    <location>
        <begin position="228"/>
        <end position="250"/>
    </location>
</feature>
<dbReference type="CDD" id="cd13134">
    <property type="entry name" value="MATE_like_8"/>
    <property type="match status" value="1"/>
</dbReference>
<dbReference type="Proteomes" id="UP000494115">
    <property type="component" value="Unassembled WGS sequence"/>
</dbReference>
<proteinExistence type="predicted"/>
<evidence type="ECO:0000313" key="9">
    <source>
        <dbReference type="Proteomes" id="UP000494115"/>
    </source>
</evidence>
<feature type="transmembrane region" description="Helical" evidence="7">
    <location>
        <begin position="382"/>
        <end position="406"/>
    </location>
</feature>
<protein>
    <submittedName>
        <fullName evidence="8">Putative FMN/FAD exporter YeeO</fullName>
    </submittedName>
</protein>
<keyword evidence="9" id="KW-1185">Reference proteome</keyword>
<dbReference type="InterPro" id="IPR047135">
    <property type="entry name" value="YsiQ"/>
</dbReference>
<feature type="transmembrane region" description="Helical" evidence="7">
    <location>
        <begin position="157"/>
        <end position="178"/>
    </location>
</feature>
<organism evidence="8 9">
    <name type="scientific">Pararobbsia alpina</name>
    <dbReference type="NCBI Taxonomy" id="621374"/>
    <lineage>
        <taxon>Bacteria</taxon>
        <taxon>Pseudomonadati</taxon>
        <taxon>Pseudomonadota</taxon>
        <taxon>Betaproteobacteria</taxon>
        <taxon>Burkholderiales</taxon>
        <taxon>Burkholderiaceae</taxon>
        <taxon>Pararobbsia</taxon>
    </lineage>
</organism>
<dbReference type="NCBIfam" id="TIGR00797">
    <property type="entry name" value="matE"/>
    <property type="match status" value="1"/>
</dbReference>
<feature type="transmembrane region" description="Helical" evidence="7">
    <location>
        <begin position="125"/>
        <end position="145"/>
    </location>
</feature>
<keyword evidence="4 7" id="KW-0812">Transmembrane</keyword>
<feature type="transmembrane region" description="Helical" evidence="7">
    <location>
        <begin position="184"/>
        <end position="207"/>
    </location>
</feature>
<dbReference type="Pfam" id="PF01554">
    <property type="entry name" value="MatE"/>
    <property type="match status" value="2"/>
</dbReference>
<evidence type="ECO:0000256" key="7">
    <source>
        <dbReference type="SAM" id="Phobius"/>
    </source>
</evidence>
<dbReference type="RefSeq" id="WP_175106670.1">
    <property type="nucleotide sequence ID" value="NZ_CADIKM010000024.1"/>
</dbReference>
<keyword evidence="3" id="KW-1003">Cell membrane</keyword>
<feature type="transmembrane region" description="Helical" evidence="7">
    <location>
        <begin position="83"/>
        <end position="105"/>
    </location>
</feature>
<evidence type="ECO:0000256" key="1">
    <source>
        <dbReference type="ARBA" id="ARBA00004429"/>
    </source>
</evidence>
<feature type="transmembrane region" description="Helical" evidence="7">
    <location>
        <begin position="313"/>
        <end position="331"/>
    </location>
</feature>
<keyword evidence="6 7" id="KW-0472">Membrane</keyword>